<dbReference type="AlphaFoldDB" id="A0A0N5C988"/>
<proteinExistence type="predicted"/>
<accession>A0A0N5C988</accession>
<name>A0A0N5C988_STREA</name>
<evidence type="ECO:0000313" key="1">
    <source>
        <dbReference type="Proteomes" id="UP000046392"/>
    </source>
</evidence>
<organism evidence="1 2">
    <name type="scientific">Strongyloides papillosus</name>
    <name type="common">Intestinal threadworm</name>
    <dbReference type="NCBI Taxonomy" id="174720"/>
    <lineage>
        <taxon>Eukaryota</taxon>
        <taxon>Metazoa</taxon>
        <taxon>Ecdysozoa</taxon>
        <taxon>Nematoda</taxon>
        <taxon>Chromadorea</taxon>
        <taxon>Rhabditida</taxon>
        <taxon>Tylenchina</taxon>
        <taxon>Panagrolaimomorpha</taxon>
        <taxon>Strongyloidoidea</taxon>
        <taxon>Strongyloididae</taxon>
        <taxon>Strongyloides</taxon>
    </lineage>
</organism>
<reference evidence="2" key="1">
    <citation type="submission" date="2017-02" db="UniProtKB">
        <authorList>
            <consortium name="WormBaseParasite"/>
        </authorList>
    </citation>
    <scope>IDENTIFICATION</scope>
</reference>
<evidence type="ECO:0000313" key="2">
    <source>
        <dbReference type="WBParaSite" id="SPAL_0001447100.1"/>
    </source>
</evidence>
<keyword evidence="1" id="KW-1185">Reference proteome</keyword>
<sequence>MDHLVWFKTPNMSSWEEGTVIYQLSKDIFIIKTKEEKEIVIKGCHLKDRLKTETAQIHEVNTTDPKPHMTSDSPINSEPIQPILLHSHVFQLRGGEEEKNVEISVSELIESNFKVTLSEIQKQCWDGLSIMKVEETSVKNLLFENITDKTFVDEKIKELENVKMIAASDGSSGKDSLGKAILVELRIQNDIYHLQGSLEGKKVHHLERDLTHMDMELEALLFNAIITHNMPAICIVDSEALIPMWENLMNTDKSEEPRGRRRRILDIVKQCELEKTSIMWLPRNSIILMDEVDKLAKNA</sequence>
<protein>
    <submittedName>
        <fullName evidence="2">RNase H domain-containing protein</fullName>
    </submittedName>
</protein>
<dbReference type="Proteomes" id="UP000046392">
    <property type="component" value="Unplaced"/>
</dbReference>
<dbReference type="WBParaSite" id="SPAL_0001447100.1">
    <property type="protein sequence ID" value="SPAL_0001447100.1"/>
    <property type="gene ID" value="SPAL_0001447100"/>
</dbReference>